<reference evidence="9" key="1">
    <citation type="submission" date="2005-07" db="EMBL/GenBank/DDBJ databases">
        <title>Molecular characterization of five salivary gland metalloproteases from the Southern cattle tick, Boophilus microplus.</title>
        <authorList>
            <person name="Untalan P.M."/>
            <person name="Pruett J.H."/>
            <person name="Davey R.B."/>
        </authorList>
    </citation>
    <scope>NUCLEOTIDE SEQUENCE</scope>
    <source>
        <strain evidence="9">Munoz</strain>
        <tissue evidence="9">Salivary glands</tissue>
    </source>
</reference>
<keyword evidence="5" id="KW-0479">Metal-binding</keyword>
<dbReference type="SUPFAM" id="SSF55486">
    <property type="entry name" value="Metalloproteases ('zincins'), catalytic domain"/>
    <property type="match status" value="1"/>
</dbReference>
<dbReference type="Gene3D" id="3.40.390.10">
    <property type="entry name" value="Collagenase (Catalytic Domain)"/>
    <property type="match status" value="1"/>
</dbReference>
<evidence type="ECO:0000256" key="4">
    <source>
        <dbReference type="ARBA" id="ARBA00023049"/>
    </source>
</evidence>
<dbReference type="InterPro" id="IPR034030">
    <property type="entry name" value="ZnMc_salivary_gland_MPs"/>
</dbReference>
<organism evidence="9">
    <name type="scientific">Rhipicephalus microplus</name>
    <name type="common">Cattle tick</name>
    <name type="synonym">Boophilus microplus</name>
    <dbReference type="NCBI Taxonomy" id="6941"/>
    <lineage>
        <taxon>Eukaryota</taxon>
        <taxon>Metazoa</taxon>
        <taxon>Ecdysozoa</taxon>
        <taxon>Arthropoda</taxon>
        <taxon>Chelicerata</taxon>
        <taxon>Arachnida</taxon>
        <taxon>Acari</taxon>
        <taxon>Parasitiformes</taxon>
        <taxon>Ixodida</taxon>
        <taxon>Ixodoidea</taxon>
        <taxon>Ixodidae</taxon>
        <taxon>Rhipicephalinae</taxon>
        <taxon>Rhipicephalus</taxon>
        <taxon>Boophilus</taxon>
    </lineage>
</organism>
<gene>
    <name evidence="9" type="primary">MP3</name>
</gene>
<feature type="domain" description="Peptidase M12B" evidence="8">
    <location>
        <begin position="177"/>
        <end position="404"/>
    </location>
</feature>
<dbReference type="GO" id="GO:0046872">
    <property type="term" value="F:metal ion binding"/>
    <property type="evidence" value="ECO:0007669"/>
    <property type="project" value="UniProtKB-KW"/>
</dbReference>
<evidence type="ECO:0000256" key="5">
    <source>
        <dbReference type="PROSITE-ProRule" id="PRU00276"/>
    </source>
</evidence>
<keyword evidence="7" id="KW-0732">Signal</keyword>
<dbReference type="CDD" id="cd04272">
    <property type="entry name" value="ZnMc_salivary_gland_MPs"/>
    <property type="match status" value="1"/>
</dbReference>
<dbReference type="Gene3D" id="3.40.1620.60">
    <property type="match status" value="1"/>
</dbReference>
<feature type="signal peptide" evidence="7">
    <location>
        <begin position="1"/>
        <end position="21"/>
    </location>
</feature>
<accession>Q45R49</accession>
<evidence type="ECO:0000256" key="3">
    <source>
        <dbReference type="ARBA" id="ARBA00022833"/>
    </source>
</evidence>
<keyword evidence="4 9" id="KW-0482">Metalloprotease</keyword>
<evidence type="ECO:0000259" key="8">
    <source>
        <dbReference type="PROSITE" id="PS50215"/>
    </source>
</evidence>
<evidence type="ECO:0000256" key="1">
    <source>
        <dbReference type="ARBA" id="ARBA00022670"/>
    </source>
</evidence>
<sequence>MKHSTPILFLVFVEFTWLIQASRVVYPRMLESRADNGAKVLKISEDITLNLRKSSVFSEEFLIHTTHDGEPIAYHMNGAEMEKNLYDDHEQMATVHVSQEDGLSVEGVLGHTLRIRPLEGTERSTNGLRPHELFHVSEPQHDDHRRDDYGPPDTNTTQALVESRLMWVRAPRLPLLINPEVYVVVDFYICKALKFDEKKIARYVAIMTGSANLRYRSVVQPRVQLVLVGITVTKSASEEPYMVHIKGYEQYRNILYGQTIKNFNEHVKKQVYFERSDIVFLLTGMSMSAWENGALQHWVGGYAYVGGACTAWRVGMSEERVGSYYGVYVYAHELAHSLGCAHDGDGPSDWPQGHIGSKDCDWNLGFMMSYKFIAPNMYRFSKCCQREITNIFNRPQYECLRVKNSINTGIFSSKLPGEVSSRQAYCQKIYYQYKYVHVDKTYNARVCIVKCYINRDGDNMLITAVDGVGCGSGKMCILGNCTSKAEFKKSLE</sequence>
<feature type="chain" id="PRO_5004232265" evidence="7">
    <location>
        <begin position="22"/>
        <end position="492"/>
    </location>
</feature>
<feature type="binding site" evidence="5">
    <location>
        <position position="342"/>
    </location>
    <ligand>
        <name>Zn(2+)</name>
        <dbReference type="ChEBI" id="CHEBI:29105"/>
        <note>catalytic</note>
    </ligand>
</feature>
<feature type="region of interest" description="Disordered" evidence="6">
    <location>
        <begin position="135"/>
        <end position="154"/>
    </location>
</feature>
<dbReference type="GO" id="GO:0004222">
    <property type="term" value="F:metalloendopeptidase activity"/>
    <property type="evidence" value="ECO:0007669"/>
    <property type="project" value="InterPro"/>
</dbReference>
<evidence type="ECO:0000256" key="6">
    <source>
        <dbReference type="SAM" id="MobiDB-lite"/>
    </source>
</evidence>
<keyword evidence="1 9" id="KW-0645">Protease</keyword>
<dbReference type="VEuPathDB" id="VectorBase:LOC119170765"/>
<feature type="compositionally biased region" description="Basic and acidic residues" evidence="6">
    <location>
        <begin position="135"/>
        <end position="149"/>
    </location>
</feature>
<dbReference type="PANTHER" id="PTHR11905">
    <property type="entry name" value="ADAM A DISINTEGRIN AND METALLOPROTEASE DOMAIN"/>
    <property type="match status" value="1"/>
</dbReference>
<keyword evidence="2" id="KW-0378">Hydrolase</keyword>
<dbReference type="Pfam" id="PF13688">
    <property type="entry name" value="Reprolysin_5"/>
    <property type="match status" value="1"/>
</dbReference>
<proteinExistence type="evidence at transcript level"/>
<evidence type="ECO:0000313" key="9">
    <source>
        <dbReference type="EMBL" id="AAZ39659.1"/>
    </source>
</evidence>
<dbReference type="InterPro" id="IPR001590">
    <property type="entry name" value="Peptidase_M12B"/>
</dbReference>
<feature type="active site" evidence="5">
    <location>
        <position position="333"/>
    </location>
</feature>
<protein>
    <submittedName>
        <fullName evidence="9">Salivary gland metalloprotease</fullName>
    </submittedName>
</protein>
<keyword evidence="3 5" id="KW-0862">Zinc</keyword>
<comment type="caution">
    <text evidence="5">Lacks conserved residue(s) required for the propagation of feature annotation.</text>
</comment>
<evidence type="ECO:0000256" key="2">
    <source>
        <dbReference type="ARBA" id="ARBA00022801"/>
    </source>
</evidence>
<dbReference type="AlphaFoldDB" id="Q45R49"/>
<dbReference type="InterPro" id="IPR024079">
    <property type="entry name" value="MetalloPept_cat_dom_sf"/>
</dbReference>
<feature type="binding site" evidence="5">
    <location>
        <position position="332"/>
    </location>
    <ligand>
        <name>Zn(2+)</name>
        <dbReference type="ChEBI" id="CHEBI:29105"/>
        <note>catalytic</note>
    </ligand>
</feature>
<dbReference type="OrthoDB" id="6477309at2759"/>
<dbReference type="EMBL" id="DQ118969">
    <property type="protein sequence ID" value="AAZ39659.1"/>
    <property type="molecule type" value="mRNA"/>
</dbReference>
<dbReference type="PROSITE" id="PS50215">
    <property type="entry name" value="ADAM_MEPRO"/>
    <property type="match status" value="1"/>
</dbReference>
<name>Q45R49_RHIMP</name>
<dbReference type="PANTHER" id="PTHR11905:SF159">
    <property type="entry name" value="ADAM METALLOPROTEASE"/>
    <property type="match status" value="1"/>
</dbReference>
<feature type="binding site" evidence="5">
    <location>
        <position position="336"/>
    </location>
    <ligand>
        <name>Zn(2+)</name>
        <dbReference type="ChEBI" id="CHEBI:29105"/>
        <note>catalytic</note>
    </ligand>
</feature>
<evidence type="ECO:0000256" key="7">
    <source>
        <dbReference type="SAM" id="SignalP"/>
    </source>
</evidence>
<dbReference type="GO" id="GO:0006509">
    <property type="term" value="P:membrane protein ectodomain proteolysis"/>
    <property type="evidence" value="ECO:0007669"/>
    <property type="project" value="TreeGrafter"/>
</dbReference>